<comment type="function">
    <text evidence="5">Attaches a formyl group to the free amino group of methionyl-tRNA(fMet). The formyl group appears to play a dual role in the initiator identity of N-formylmethionyl-tRNA by promoting its recognition by IF2 and preventing the misappropriation of this tRNA by the elongation apparatus.</text>
</comment>
<dbReference type="InterPro" id="IPR005794">
    <property type="entry name" value="Fmt"/>
</dbReference>
<dbReference type="NCBIfam" id="TIGR00460">
    <property type="entry name" value="fmt"/>
    <property type="match status" value="1"/>
</dbReference>
<evidence type="ECO:0000259" key="7">
    <source>
        <dbReference type="Pfam" id="PF02911"/>
    </source>
</evidence>
<keyword evidence="4 5" id="KW-0648">Protein biosynthesis</keyword>
<dbReference type="GO" id="GO:0004479">
    <property type="term" value="F:methionyl-tRNA formyltransferase activity"/>
    <property type="evidence" value="ECO:0007669"/>
    <property type="project" value="UniProtKB-UniRule"/>
</dbReference>
<dbReference type="Proteomes" id="UP000221369">
    <property type="component" value="Unassembled WGS sequence"/>
</dbReference>
<evidence type="ECO:0000256" key="1">
    <source>
        <dbReference type="ARBA" id="ARBA00010699"/>
    </source>
</evidence>
<comment type="similarity">
    <text evidence="1 5">Belongs to the Fmt family.</text>
</comment>
<dbReference type="PANTHER" id="PTHR11138:SF5">
    <property type="entry name" value="METHIONYL-TRNA FORMYLTRANSFERASE, MITOCHONDRIAL"/>
    <property type="match status" value="1"/>
</dbReference>
<feature type="domain" description="Formyl transferase C-terminal" evidence="7">
    <location>
        <begin position="204"/>
        <end position="298"/>
    </location>
</feature>
<evidence type="ECO:0000259" key="6">
    <source>
        <dbReference type="Pfam" id="PF00551"/>
    </source>
</evidence>
<dbReference type="InterPro" id="IPR044135">
    <property type="entry name" value="Met-tRNA-FMT_C"/>
</dbReference>
<comment type="catalytic activity">
    <reaction evidence="5">
        <text>L-methionyl-tRNA(fMet) + (6R)-10-formyltetrahydrofolate = N-formyl-L-methionyl-tRNA(fMet) + (6S)-5,6,7,8-tetrahydrofolate + H(+)</text>
        <dbReference type="Rhea" id="RHEA:24380"/>
        <dbReference type="Rhea" id="RHEA-COMP:9952"/>
        <dbReference type="Rhea" id="RHEA-COMP:9953"/>
        <dbReference type="ChEBI" id="CHEBI:15378"/>
        <dbReference type="ChEBI" id="CHEBI:57453"/>
        <dbReference type="ChEBI" id="CHEBI:78530"/>
        <dbReference type="ChEBI" id="CHEBI:78844"/>
        <dbReference type="ChEBI" id="CHEBI:195366"/>
        <dbReference type="EC" id="2.1.2.9"/>
    </reaction>
</comment>
<dbReference type="HAMAP" id="MF_00182">
    <property type="entry name" value="Formyl_trans"/>
    <property type="match status" value="1"/>
</dbReference>
<feature type="binding site" evidence="5">
    <location>
        <begin position="108"/>
        <end position="111"/>
    </location>
    <ligand>
        <name>(6S)-5,6,7,8-tetrahydrofolate</name>
        <dbReference type="ChEBI" id="CHEBI:57453"/>
    </ligand>
</feature>
<dbReference type="CDD" id="cd08646">
    <property type="entry name" value="FMT_core_Met-tRNA-FMT_N"/>
    <property type="match status" value="1"/>
</dbReference>
<dbReference type="PANTHER" id="PTHR11138">
    <property type="entry name" value="METHIONYL-TRNA FORMYLTRANSFERASE"/>
    <property type="match status" value="1"/>
</dbReference>
<feature type="domain" description="Formyl transferase N-terminal" evidence="6">
    <location>
        <begin position="1"/>
        <end position="178"/>
    </location>
</feature>
<dbReference type="InterPro" id="IPR011034">
    <property type="entry name" value="Formyl_transferase-like_C_sf"/>
</dbReference>
<dbReference type="RefSeq" id="WP_098407722.1">
    <property type="nucleotide sequence ID" value="NZ_PDJE01000001.1"/>
</dbReference>
<dbReference type="AlphaFoldDB" id="A0A2A9DYW7"/>
<dbReference type="SUPFAM" id="SSF50486">
    <property type="entry name" value="FMT C-terminal domain-like"/>
    <property type="match status" value="1"/>
</dbReference>
<evidence type="ECO:0000256" key="4">
    <source>
        <dbReference type="ARBA" id="ARBA00022917"/>
    </source>
</evidence>
<dbReference type="CDD" id="cd08704">
    <property type="entry name" value="Met_tRNA_FMT_C"/>
    <property type="match status" value="1"/>
</dbReference>
<dbReference type="Pfam" id="PF02911">
    <property type="entry name" value="Formyl_trans_C"/>
    <property type="match status" value="1"/>
</dbReference>
<keyword evidence="9" id="KW-1185">Reference proteome</keyword>
<dbReference type="InterPro" id="IPR005793">
    <property type="entry name" value="Formyl_trans_C"/>
</dbReference>
<evidence type="ECO:0000256" key="5">
    <source>
        <dbReference type="HAMAP-Rule" id="MF_00182"/>
    </source>
</evidence>
<gene>
    <name evidence="5" type="primary">fmt</name>
    <name evidence="8" type="ORF">ATJ78_2290</name>
</gene>
<reference evidence="8 9" key="1">
    <citation type="submission" date="2017-10" db="EMBL/GenBank/DDBJ databases">
        <title>Sequencing the genomes of 1000 actinobacteria strains.</title>
        <authorList>
            <person name="Klenk H.-P."/>
        </authorList>
    </citation>
    <scope>NUCLEOTIDE SEQUENCE [LARGE SCALE GENOMIC DNA]</scope>
    <source>
        <strain evidence="8 9">DSM 21798</strain>
    </source>
</reference>
<protein>
    <recommendedName>
        <fullName evidence="2 5">Methionyl-tRNA formyltransferase</fullName>
        <ecNumber evidence="2 5">2.1.2.9</ecNumber>
    </recommendedName>
</protein>
<evidence type="ECO:0000256" key="2">
    <source>
        <dbReference type="ARBA" id="ARBA00012261"/>
    </source>
</evidence>
<name>A0A2A9DYW7_9MICO</name>
<keyword evidence="3 5" id="KW-0808">Transferase</keyword>
<accession>A0A2A9DYW7</accession>
<evidence type="ECO:0000313" key="8">
    <source>
        <dbReference type="EMBL" id="PFG31325.1"/>
    </source>
</evidence>
<evidence type="ECO:0000256" key="3">
    <source>
        <dbReference type="ARBA" id="ARBA00022679"/>
    </source>
</evidence>
<dbReference type="SUPFAM" id="SSF53328">
    <property type="entry name" value="Formyltransferase"/>
    <property type="match status" value="1"/>
</dbReference>
<dbReference type="InterPro" id="IPR002376">
    <property type="entry name" value="Formyl_transf_N"/>
</dbReference>
<dbReference type="Gene3D" id="3.40.50.12230">
    <property type="match status" value="1"/>
</dbReference>
<dbReference type="InterPro" id="IPR036477">
    <property type="entry name" value="Formyl_transf_N_sf"/>
</dbReference>
<dbReference type="GO" id="GO:0005829">
    <property type="term" value="C:cytosol"/>
    <property type="evidence" value="ECO:0007669"/>
    <property type="project" value="TreeGrafter"/>
</dbReference>
<dbReference type="EMBL" id="PDJE01000001">
    <property type="protein sequence ID" value="PFG31325.1"/>
    <property type="molecule type" value="Genomic_DNA"/>
</dbReference>
<proteinExistence type="inferred from homology"/>
<dbReference type="EC" id="2.1.2.9" evidence="2 5"/>
<dbReference type="InterPro" id="IPR041711">
    <property type="entry name" value="Met-tRNA-FMT_N"/>
</dbReference>
<organism evidence="8 9">
    <name type="scientific">Paramicrobacterium agarici</name>
    <dbReference type="NCBI Taxonomy" id="630514"/>
    <lineage>
        <taxon>Bacteria</taxon>
        <taxon>Bacillati</taxon>
        <taxon>Actinomycetota</taxon>
        <taxon>Actinomycetes</taxon>
        <taxon>Micrococcales</taxon>
        <taxon>Microbacteriaceae</taxon>
        <taxon>Paramicrobacterium</taxon>
    </lineage>
</organism>
<comment type="caution">
    <text evidence="8">The sequence shown here is derived from an EMBL/GenBank/DDBJ whole genome shotgun (WGS) entry which is preliminary data.</text>
</comment>
<evidence type="ECO:0000313" key="9">
    <source>
        <dbReference type="Proteomes" id="UP000221369"/>
    </source>
</evidence>
<sequence length="311" mass="32703">MRIVFAGTPAAATPSLEALHHSRHDVCAVVTRNDAPQGRKRVLTPSPVAQTAAELGIPLIKANRLDDDVTARVAALDADLGVIVAYGGLVRAPLLATPAHGWINLHFSALPTWRGAAPVQRALINGDTTIDTTVFQLTEGLDEGDIWRSSSTRIAPDETAGELLTRLARSGADDLVAAVDGIEDGTLTPRAQAGTPTYASKLALADGALDLSEPLSAVYNRFRGVTPEPGAHVLVDGERFKIHAAEQGDDHIPRLPPGSFDMVDGRVLLGTGSSPLVLTRVQPSGKPAMNAADWWRGQQGRPLAAQVGESA</sequence>
<dbReference type="Pfam" id="PF00551">
    <property type="entry name" value="Formyl_trans_N"/>
    <property type="match status" value="1"/>
</dbReference>